<dbReference type="AlphaFoldDB" id="A0A0A0K9M2"/>
<accession>A0A0A0K9M2</accession>
<dbReference type="PANTHER" id="PTHR37196:SF2">
    <property type="entry name" value="TRANSMEMBRANE PROTEIN"/>
    <property type="match status" value="1"/>
</dbReference>
<dbReference type="eggNOG" id="KOG3682">
    <property type="taxonomic scope" value="Eukaryota"/>
</dbReference>
<evidence type="ECO:0000256" key="1">
    <source>
        <dbReference type="SAM" id="Phobius"/>
    </source>
</evidence>
<organism evidence="2 3">
    <name type="scientific">Cucumis sativus</name>
    <name type="common">Cucumber</name>
    <dbReference type="NCBI Taxonomy" id="3659"/>
    <lineage>
        <taxon>Eukaryota</taxon>
        <taxon>Viridiplantae</taxon>
        <taxon>Streptophyta</taxon>
        <taxon>Embryophyta</taxon>
        <taxon>Tracheophyta</taxon>
        <taxon>Spermatophyta</taxon>
        <taxon>Magnoliopsida</taxon>
        <taxon>eudicotyledons</taxon>
        <taxon>Gunneridae</taxon>
        <taxon>Pentapetalae</taxon>
        <taxon>rosids</taxon>
        <taxon>fabids</taxon>
        <taxon>Cucurbitales</taxon>
        <taxon>Cucurbitaceae</taxon>
        <taxon>Benincaseae</taxon>
        <taxon>Cucumis</taxon>
    </lineage>
</organism>
<feature type="transmembrane region" description="Helical" evidence="1">
    <location>
        <begin position="69"/>
        <end position="90"/>
    </location>
</feature>
<reference evidence="2 3" key="1">
    <citation type="journal article" date="2009" name="Nat. Genet.">
        <title>The genome of the cucumber, Cucumis sativus L.</title>
        <authorList>
            <person name="Huang S."/>
            <person name="Li R."/>
            <person name="Zhang Z."/>
            <person name="Li L."/>
            <person name="Gu X."/>
            <person name="Fan W."/>
            <person name="Lucas W.J."/>
            <person name="Wang X."/>
            <person name="Xie B."/>
            <person name="Ni P."/>
            <person name="Ren Y."/>
            <person name="Zhu H."/>
            <person name="Li J."/>
            <person name="Lin K."/>
            <person name="Jin W."/>
            <person name="Fei Z."/>
            <person name="Li G."/>
            <person name="Staub J."/>
            <person name="Kilian A."/>
            <person name="van der Vossen E.A."/>
            <person name="Wu Y."/>
            <person name="Guo J."/>
            <person name="He J."/>
            <person name="Jia Z."/>
            <person name="Ren Y."/>
            <person name="Tian G."/>
            <person name="Lu Y."/>
            <person name="Ruan J."/>
            <person name="Qian W."/>
            <person name="Wang M."/>
            <person name="Huang Q."/>
            <person name="Li B."/>
            <person name="Xuan Z."/>
            <person name="Cao J."/>
            <person name="Asan"/>
            <person name="Wu Z."/>
            <person name="Zhang J."/>
            <person name="Cai Q."/>
            <person name="Bai Y."/>
            <person name="Zhao B."/>
            <person name="Han Y."/>
            <person name="Li Y."/>
            <person name="Li X."/>
            <person name="Wang S."/>
            <person name="Shi Q."/>
            <person name="Liu S."/>
            <person name="Cho W.K."/>
            <person name="Kim J.Y."/>
            <person name="Xu Y."/>
            <person name="Heller-Uszynska K."/>
            <person name="Miao H."/>
            <person name="Cheng Z."/>
            <person name="Zhang S."/>
            <person name="Wu J."/>
            <person name="Yang Y."/>
            <person name="Kang H."/>
            <person name="Li M."/>
            <person name="Liang H."/>
            <person name="Ren X."/>
            <person name="Shi Z."/>
            <person name="Wen M."/>
            <person name="Jian M."/>
            <person name="Yang H."/>
            <person name="Zhang G."/>
            <person name="Yang Z."/>
            <person name="Chen R."/>
            <person name="Liu S."/>
            <person name="Li J."/>
            <person name="Ma L."/>
            <person name="Liu H."/>
            <person name="Zhou Y."/>
            <person name="Zhao J."/>
            <person name="Fang X."/>
            <person name="Li G."/>
            <person name="Fang L."/>
            <person name="Li Y."/>
            <person name="Liu D."/>
            <person name="Zheng H."/>
            <person name="Zhang Y."/>
            <person name="Qin N."/>
            <person name="Li Z."/>
            <person name="Yang G."/>
            <person name="Yang S."/>
            <person name="Bolund L."/>
            <person name="Kristiansen K."/>
            <person name="Zheng H."/>
            <person name="Li S."/>
            <person name="Zhang X."/>
            <person name="Yang H."/>
            <person name="Wang J."/>
            <person name="Sun R."/>
            <person name="Zhang B."/>
            <person name="Jiang S."/>
            <person name="Wang J."/>
            <person name="Du Y."/>
            <person name="Li S."/>
        </authorList>
    </citation>
    <scope>NUCLEOTIDE SEQUENCE [LARGE SCALE GENOMIC DNA]</scope>
    <source>
        <strain evidence="3">cv. 9930</strain>
    </source>
</reference>
<reference evidence="2 3" key="3">
    <citation type="journal article" date="2010" name="BMC Genomics">
        <title>Transcriptome sequencing and comparative analysis of cucumber flowers with different sex types.</title>
        <authorList>
            <person name="Guo S."/>
            <person name="Zheng Y."/>
            <person name="Joung J.G."/>
            <person name="Liu S."/>
            <person name="Zhang Z."/>
            <person name="Crasta O.R."/>
            <person name="Sobral B.W."/>
            <person name="Xu Y."/>
            <person name="Huang S."/>
            <person name="Fei Z."/>
        </authorList>
    </citation>
    <scope>NUCLEOTIDE SEQUENCE [LARGE SCALE GENOMIC DNA]</scope>
    <source>
        <strain evidence="3">cv. 9930</strain>
    </source>
</reference>
<dbReference type="Gramene" id="KGN45072">
    <property type="protein sequence ID" value="KGN45072"/>
    <property type="gene ID" value="Csa_7G420170"/>
</dbReference>
<evidence type="ECO:0000313" key="2">
    <source>
        <dbReference type="EMBL" id="KGN45072.1"/>
    </source>
</evidence>
<sequence length="112" mass="12431">MNSIFSSIQFRLLPSPNPRQPQHNLHIFHQIYLPPQITHRFSSIKTNSILPTSLILGNSTIPPSQSGDISVLLPISGVLLIAYLLANFIFPEFIMKSYRSDDENDGKGGGGR</sequence>
<evidence type="ECO:0008006" key="4">
    <source>
        <dbReference type="Google" id="ProtNLM"/>
    </source>
</evidence>
<keyword evidence="3" id="KW-1185">Reference proteome</keyword>
<keyword evidence="1" id="KW-1133">Transmembrane helix</keyword>
<keyword evidence="1" id="KW-0472">Membrane</keyword>
<name>A0A0A0K9M2_CUCSA</name>
<protein>
    <recommendedName>
        <fullName evidence="4">Transmembrane protein</fullName>
    </recommendedName>
</protein>
<keyword evidence="1" id="KW-0812">Transmembrane</keyword>
<proteinExistence type="predicted"/>
<dbReference type="Proteomes" id="UP000029981">
    <property type="component" value="Chromosome 7"/>
</dbReference>
<evidence type="ECO:0000313" key="3">
    <source>
        <dbReference type="Proteomes" id="UP000029981"/>
    </source>
</evidence>
<gene>
    <name evidence="2" type="ORF">Csa_7G420170</name>
</gene>
<reference evidence="2 3" key="4">
    <citation type="journal article" date="2011" name="BMC Genomics">
        <title>RNA-Seq improves annotation of protein-coding genes in the cucumber genome.</title>
        <authorList>
            <person name="Li Z."/>
            <person name="Zhang Z."/>
            <person name="Yan P."/>
            <person name="Huang S."/>
            <person name="Fei Z."/>
            <person name="Lin K."/>
        </authorList>
    </citation>
    <scope>NUCLEOTIDE SEQUENCE [LARGE SCALE GENOMIC DNA]</scope>
    <source>
        <strain evidence="3">cv. 9930</strain>
    </source>
</reference>
<reference evidence="2 3" key="2">
    <citation type="journal article" date="2009" name="PLoS ONE">
        <title>An integrated genetic and cytogenetic map of the cucumber genome.</title>
        <authorList>
            <person name="Ren Y."/>
            <person name="Zhang Z."/>
            <person name="Liu J."/>
            <person name="Staub J.E."/>
            <person name="Han Y."/>
            <person name="Cheng Z."/>
            <person name="Li X."/>
            <person name="Lu J."/>
            <person name="Miao H."/>
            <person name="Kang H."/>
            <person name="Xie B."/>
            <person name="Gu X."/>
            <person name="Wang X."/>
            <person name="Du Y."/>
            <person name="Jin W."/>
            <person name="Huang S."/>
        </authorList>
    </citation>
    <scope>NUCLEOTIDE SEQUENCE [LARGE SCALE GENOMIC DNA]</scope>
    <source>
        <strain evidence="3">cv. 9930</strain>
    </source>
</reference>
<dbReference type="EMBL" id="CM002928">
    <property type="protein sequence ID" value="KGN45072.1"/>
    <property type="molecule type" value="Genomic_DNA"/>
</dbReference>
<dbReference type="PANTHER" id="PTHR37196">
    <property type="entry name" value="TRANSMEMBRANE PROTEIN"/>
    <property type="match status" value="1"/>
</dbReference>